<accession>A0A1F6CI00</accession>
<protein>
    <recommendedName>
        <fullName evidence="3">DUF5678 domain-containing protein</fullName>
    </recommendedName>
</protein>
<dbReference type="EMBL" id="MFKW01000083">
    <property type="protein sequence ID" value="OGG48873.1"/>
    <property type="molecule type" value="Genomic_DNA"/>
</dbReference>
<reference evidence="1 2" key="1">
    <citation type="journal article" date="2016" name="Nat. Commun.">
        <title>Thousands of microbial genomes shed light on interconnected biogeochemical processes in an aquifer system.</title>
        <authorList>
            <person name="Anantharaman K."/>
            <person name="Brown C.T."/>
            <person name="Hug L.A."/>
            <person name="Sharon I."/>
            <person name="Castelle C.J."/>
            <person name="Probst A.J."/>
            <person name="Thomas B.C."/>
            <person name="Singh A."/>
            <person name="Wilkins M.J."/>
            <person name="Karaoz U."/>
            <person name="Brodie E.L."/>
            <person name="Williams K.H."/>
            <person name="Hubbard S.S."/>
            <person name="Banfield J.F."/>
        </authorList>
    </citation>
    <scope>NUCLEOTIDE SEQUENCE [LARGE SCALE GENOMIC DNA]</scope>
</reference>
<dbReference type="Proteomes" id="UP000176445">
    <property type="component" value="Unassembled WGS sequence"/>
</dbReference>
<proteinExistence type="predicted"/>
<name>A0A1F6CI00_9BACT</name>
<gene>
    <name evidence="1" type="ORF">A2704_01410</name>
</gene>
<dbReference type="AlphaFoldDB" id="A0A1F6CI00"/>
<comment type="caution">
    <text evidence="1">The sequence shown here is derived from an EMBL/GenBank/DDBJ whole genome shotgun (WGS) entry which is preliminary data.</text>
</comment>
<evidence type="ECO:0000313" key="2">
    <source>
        <dbReference type="Proteomes" id="UP000176445"/>
    </source>
</evidence>
<organism evidence="1 2">
    <name type="scientific">Candidatus Kaiserbacteria bacterium RIFCSPHIGHO2_01_FULL_54_36b</name>
    <dbReference type="NCBI Taxonomy" id="1798483"/>
    <lineage>
        <taxon>Bacteria</taxon>
        <taxon>Candidatus Kaiseribacteriota</taxon>
    </lineage>
</organism>
<sequence>MPPKPYHFIGGRLELKDTQSIMEIYPIYATVWQEDAGYVETGELLGYKAVSARGEVLAFGESRNEAIENALEVQWPLLRQDEENASPSVVVAR</sequence>
<evidence type="ECO:0008006" key="3">
    <source>
        <dbReference type="Google" id="ProtNLM"/>
    </source>
</evidence>
<evidence type="ECO:0000313" key="1">
    <source>
        <dbReference type="EMBL" id="OGG48873.1"/>
    </source>
</evidence>